<feature type="domain" description="DUF7745" evidence="2">
    <location>
        <begin position="56"/>
        <end position="395"/>
    </location>
</feature>
<dbReference type="Pfam" id="PF24924">
    <property type="entry name" value="DUF7745"/>
    <property type="match status" value="1"/>
</dbReference>
<accession>A0A2K3NJ97</accession>
<feature type="coiled-coil region" evidence="1">
    <location>
        <begin position="592"/>
        <end position="619"/>
    </location>
</feature>
<sequence length="700" mass="80842">RNRVDGCVTLTFPVDVPTSPRGGNQTGNNYIGTRDMTSVRRNTFPYRFQVPKVEGLVALEDKLTPASKHNFQLKYGLILDLLHVKVDPEALITLVQHYDPPLRCFTFQDFQLFPTLEEFESFMNLKMEGQICYLGNIPSLEEIAIALHMGVQEVPPLTEIKRNSSGSLVRGFAREVLEVKAQDALTASNWETYNAILALLIYGLVLFPKESDFIDLPAIGVFLTKNPVPTLLADFLYSLHDRRKTRRGGPICCCVPLIYLWLKSHLPKKGPFAEKNMPWSQRLGSLSEKDVVWYSRRVDSSKVLLQCGDFPNVPLIGTLGCINHNPILSLRQLGYTMESEPKANLLSEIFFKKGENEELLKKIRLAWGLVLKKTMGKKNCIAMPSYTQWVKDRIQEIKLPFGVITPIEPQKPTPVMTVPIEEAKALKDQIVDLKKKNEELQSQYHEALGKLARKKRDCQEQEELVQDNQKRLKESEEKRMHIGGGLKSAEGSIMAKKEKIADVWHSNQELRKDNDLLWKALQKRKSECHKKDQESQEIAEMYKKCLQDVNAEGQKFKELFIQEELKNRQMQEDRKMYEDSMIKHMEYSETQKNLLARKIDEMEVELNMHKEEIKEMRVELSMHKKVLNLVKHDAVRFQKGFTDLINLSHQTMDELPQRLRIAEIELPFFNAPEGIRNLMGYCRKTLDCYKKKLIRARKGL</sequence>
<evidence type="ECO:0000259" key="2">
    <source>
        <dbReference type="Pfam" id="PF24924"/>
    </source>
</evidence>
<evidence type="ECO:0000256" key="1">
    <source>
        <dbReference type="SAM" id="Coils"/>
    </source>
</evidence>
<organism evidence="3 4">
    <name type="scientific">Trifolium pratense</name>
    <name type="common">Red clover</name>
    <dbReference type="NCBI Taxonomy" id="57577"/>
    <lineage>
        <taxon>Eukaryota</taxon>
        <taxon>Viridiplantae</taxon>
        <taxon>Streptophyta</taxon>
        <taxon>Embryophyta</taxon>
        <taxon>Tracheophyta</taxon>
        <taxon>Spermatophyta</taxon>
        <taxon>Magnoliopsida</taxon>
        <taxon>eudicotyledons</taxon>
        <taxon>Gunneridae</taxon>
        <taxon>Pentapetalae</taxon>
        <taxon>rosids</taxon>
        <taxon>fabids</taxon>
        <taxon>Fabales</taxon>
        <taxon>Fabaceae</taxon>
        <taxon>Papilionoideae</taxon>
        <taxon>50 kb inversion clade</taxon>
        <taxon>NPAAA clade</taxon>
        <taxon>Hologalegina</taxon>
        <taxon>IRL clade</taxon>
        <taxon>Trifolieae</taxon>
        <taxon>Trifolium</taxon>
    </lineage>
</organism>
<keyword evidence="1" id="KW-0175">Coiled coil</keyword>
<dbReference type="PANTHER" id="PTHR48154">
    <property type="entry name" value="PROTEIN, PUTATIVE-RELATED"/>
    <property type="match status" value="1"/>
</dbReference>
<dbReference type="Proteomes" id="UP000236291">
    <property type="component" value="Unassembled WGS sequence"/>
</dbReference>
<evidence type="ECO:0000313" key="3">
    <source>
        <dbReference type="EMBL" id="PNY03093.1"/>
    </source>
</evidence>
<proteinExistence type="predicted"/>
<dbReference type="InterPro" id="IPR056647">
    <property type="entry name" value="DUF7745"/>
</dbReference>
<protein>
    <recommendedName>
        <fullName evidence="2">DUF7745 domain-containing protein</fullName>
    </recommendedName>
</protein>
<reference evidence="3 4" key="2">
    <citation type="journal article" date="2017" name="Front. Plant Sci.">
        <title>Gene Classification and Mining of Molecular Markers Useful in Red Clover (Trifolium pratense) Breeding.</title>
        <authorList>
            <person name="Istvanek J."/>
            <person name="Dluhosova J."/>
            <person name="Dluhos P."/>
            <person name="Patkova L."/>
            <person name="Nedelnik J."/>
            <person name="Repkova J."/>
        </authorList>
    </citation>
    <scope>NUCLEOTIDE SEQUENCE [LARGE SCALE GENOMIC DNA]</scope>
    <source>
        <strain evidence="4">cv. Tatra</strain>
        <tissue evidence="3">Young leaves</tissue>
    </source>
</reference>
<evidence type="ECO:0000313" key="4">
    <source>
        <dbReference type="Proteomes" id="UP000236291"/>
    </source>
</evidence>
<dbReference type="EMBL" id="ASHM01022195">
    <property type="protein sequence ID" value="PNY03093.1"/>
    <property type="molecule type" value="Genomic_DNA"/>
</dbReference>
<name>A0A2K3NJ97_TRIPR</name>
<feature type="non-terminal residue" evidence="3">
    <location>
        <position position="1"/>
    </location>
</feature>
<gene>
    <name evidence="3" type="ORF">L195_g026416</name>
</gene>
<dbReference type="PANTHER" id="PTHR48154:SF1">
    <property type="entry name" value="PROTEIN, PUTATIVE-RELATED"/>
    <property type="match status" value="1"/>
</dbReference>
<dbReference type="AlphaFoldDB" id="A0A2K3NJ97"/>
<reference evidence="3 4" key="1">
    <citation type="journal article" date="2014" name="Am. J. Bot.">
        <title>Genome assembly and annotation for red clover (Trifolium pratense; Fabaceae).</title>
        <authorList>
            <person name="Istvanek J."/>
            <person name="Jaros M."/>
            <person name="Krenek A."/>
            <person name="Repkova J."/>
        </authorList>
    </citation>
    <scope>NUCLEOTIDE SEQUENCE [LARGE SCALE GENOMIC DNA]</scope>
    <source>
        <strain evidence="4">cv. Tatra</strain>
        <tissue evidence="3">Young leaves</tissue>
    </source>
</reference>
<comment type="caution">
    <text evidence="3">The sequence shown here is derived from an EMBL/GenBank/DDBJ whole genome shotgun (WGS) entry which is preliminary data.</text>
</comment>
<feature type="coiled-coil region" evidence="1">
    <location>
        <begin position="423"/>
        <end position="478"/>
    </location>
</feature>